<evidence type="ECO:0000259" key="1">
    <source>
        <dbReference type="Pfam" id="PF03551"/>
    </source>
</evidence>
<dbReference type="InterPro" id="IPR036388">
    <property type="entry name" value="WH-like_DNA-bd_sf"/>
</dbReference>
<dbReference type="AlphaFoldDB" id="A0A540R6N8"/>
<dbReference type="InterPro" id="IPR052509">
    <property type="entry name" value="Metal_resp_DNA-bind_regulator"/>
</dbReference>
<accession>A0A540R6N8</accession>
<sequence>MADTQLRKGVLELIVLRSLHVSPGYGGALLERLNAQGLEVSSGTLYPLLARLKKAGYLTSRWEESPSGPPRKVYVVTDAGRTQLAALTAEWQTLTTIVDTILKGQ</sequence>
<dbReference type="GeneID" id="79853097"/>
<reference evidence="2 3" key="1">
    <citation type="submission" date="2019-06" db="EMBL/GenBank/DDBJ databases">
        <title>Draft genome of C. phoceense Strain 272.</title>
        <authorList>
            <person name="Pacheco L.G.C."/>
            <person name="Barberis C.M."/>
            <person name="Almuzara M.N."/>
            <person name="Traglia G.M."/>
            <person name="Santos C.S."/>
            <person name="Rocha D.J.P.G."/>
            <person name="Aguiar E.R.G.R."/>
            <person name="Vay C.A."/>
        </authorList>
    </citation>
    <scope>NUCLEOTIDE SEQUENCE [LARGE SCALE GENOMIC DNA]</scope>
    <source>
        <strain evidence="2 3">272</strain>
    </source>
</reference>
<dbReference type="Pfam" id="PF03551">
    <property type="entry name" value="PadR"/>
    <property type="match status" value="1"/>
</dbReference>
<feature type="domain" description="Transcription regulator PadR N-terminal" evidence="1">
    <location>
        <begin position="15"/>
        <end position="85"/>
    </location>
</feature>
<comment type="caution">
    <text evidence="2">The sequence shown here is derived from an EMBL/GenBank/DDBJ whole genome shotgun (WGS) entry which is preliminary data.</text>
</comment>
<organism evidence="2 3">
    <name type="scientific">Corynebacterium phoceense</name>
    <dbReference type="NCBI Taxonomy" id="1686286"/>
    <lineage>
        <taxon>Bacteria</taxon>
        <taxon>Bacillati</taxon>
        <taxon>Actinomycetota</taxon>
        <taxon>Actinomycetes</taxon>
        <taxon>Mycobacteriales</taxon>
        <taxon>Corynebacteriaceae</taxon>
        <taxon>Corynebacterium</taxon>
    </lineage>
</organism>
<dbReference type="Gene3D" id="1.10.10.10">
    <property type="entry name" value="Winged helix-like DNA-binding domain superfamily/Winged helix DNA-binding domain"/>
    <property type="match status" value="1"/>
</dbReference>
<gene>
    <name evidence="2" type="ORF">EJK80_07650</name>
</gene>
<dbReference type="InterPro" id="IPR036390">
    <property type="entry name" value="WH_DNA-bd_sf"/>
</dbReference>
<dbReference type="SUPFAM" id="SSF46785">
    <property type="entry name" value="Winged helix' DNA-binding domain"/>
    <property type="match status" value="1"/>
</dbReference>
<evidence type="ECO:0000313" key="2">
    <source>
        <dbReference type="EMBL" id="TQE43409.1"/>
    </source>
</evidence>
<keyword evidence="3" id="KW-1185">Reference proteome</keyword>
<dbReference type="InterPro" id="IPR005149">
    <property type="entry name" value="Tscrpt_reg_PadR_N"/>
</dbReference>
<dbReference type="Proteomes" id="UP000318080">
    <property type="component" value="Unassembled WGS sequence"/>
</dbReference>
<evidence type="ECO:0000313" key="3">
    <source>
        <dbReference type="Proteomes" id="UP000318080"/>
    </source>
</evidence>
<protein>
    <submittedName>
        <fullName evidence="2">PadR family transcriptional regulator</fullName>
    </submittedName>
</protein>
<proteinExistence type="predicted"/>
<name>A0A540R6N8_9CORY</name>
<dbReference type="EMBL" id="VHIR01000009">
    <property type="protein sequence ID" value="TQE43409.1"/>
    <property type="molecule type" value="Genomic_DNA"/>
</dbReference>
<dbReference type="STRING" id="1686286.GCA_900092335_01902"/>
<dbReference type="PANTHER" id="PTHR33169:SF14">
    <property type="entry name" value="TRANSCRIPTIONAL REGULATOR RV3488"/>
    <property type="match status" value="1"/>
</dbReference>
<dbReference type="RefSeq" id="WP_066493136.1">
    <property type="nucleotide sequence ID" value="NZ_JADPQA010000005.1"/>
</dbReference>
<dbReference type="PANTHER" id="PTHR33169">
    <property type="entry name" value="PADR-FAMILY TRANSCRIPTIONAL REGULATOR"/>
    <property type="match status" value="1"/>
</dbReference>